<evidence type="ECO:0000313" key="7">
    <source>
        <dbReference type="EMBL" id="GMT10087.1"/>
    </source>
</evidence>
<dbReference type="Pfam" id="PF01679">
    <property type="entry name" value="Pmp3"/>
    <property type="match status" value="1"/>
</dbReference>
<evidence type="ECO:0000256" key="5">
    <source>
        <dbReference type="ARBA" id="ARBA00023136"/>
    </source>
</evidence>
<evidence type="ECO:0000256" key="3">
    <source>
        <dbReference type="ARBA" id="ARBA00022692"/>
    </source>
</evidence>
<evidence type="ECO:0000256" key="6">
    <source>
        <dbReference type="SAM" id="Phobius"/>
    </source>
</evidence>
<evidence type="ECO:0008006" key="9">
    <source>
        <dbReference type="Google" id="ProtNLM"/>
    </source>
</evidence>
<name>A0AAV5USG7_9BILA</name>
<dbReference type="GO" id="GO:0016020">
    <property type="term" value="C:membrane"/>
    <property type="evidence" value="ECO:0007669"/>
    <property type="project" value="UniProtKB-SubCell"/>
</dbReference>
<keyword evidence="4 6" id="KW-1133">Transmembrane helix</keyword>
<keyword evidence="5 6" id="KW-0472">Membrane</keyword>
<gene>
    <name evidence="7" type="ORF">PFISCL1PPCAC_1384</name>
</gene>
<keyword evidence="8" id="KW-1185">Reference proteome</keyword>
<evidence type="ECO:0000256" key="4">
    <source>
        <dbReference type="ARBA" id="ARBA00022989"/>
    </source>
</evidence>
<keyword evidence="3 6" id="KW-0812">Transmembrane</keyword>
<comment type="caution">
    <text evidence="7">The sequence shown here is derived from an EMBL/GenBank/DDBJ whole genome shotgun (WGS) entry which is preliminary data.</text>
</comment>
<comment type="similarity">
    <text evidence="2">Belongs to the UPF0057 (PMP3) family.</text>
</comment>
<evidence type="ECO:0000256" key="1">
    <source>
        <dbReference type="ARBA" id="ARBA00004370"/>
    </source>
</evidence>
<comment type="subcellular location">
    <subcellularLocation>
        <location evidence="1">Membrane</location>
    </subcellularLocation>
</comment>
<dbReference type="AlphaFoldDB" id="A0AAV5USG7"/>
<reference evidence="7" key="1">
    <citation type="submission" date="2023-10" db="EMBL/GenBank/DDBJ databases">
        <title>Genome assembly of Pristionchus species.</title>
        <authorList>
            <person name="Yoshida K."/>
            <person name="Sommer R.J."/>
        </authorList>
    </citation>
    <scope>NUCLEOTIDE SEQUENCE</scope>
    <source>
        <strain evidence="7">RS5133</strain>
    </source>
</reference>
<dbReference type="Proteomes" id="UP001432322">
    <property type="component" value="Unassembled WGS sequence"/>
</dbReference>
<feature type="transmembrane region" description="Helical" evidence="6">
    <location>
        <begin position="35"/>
        <end position="59"/>
    </location>
</feature>
<accession>A0AAV5USG7</accession>
<dbReference type="PANTHER" id="PTHR21659">
    <property type="entry name" value="HYDROPHOBIC PROTEIN RCI2 LOW TEMPERATURE AND SALT RESPONSIVE PROTEIN LTI6 -RELATED"/>
    <property type="match status" value="1"/>
</dbReference>
<organism evidence="7 8">
    <name type="scientific">Pristionchus fissidentatus</name>
    <dbReference type="NCBI Taxonomy" id="1538716"/>
    <lineage>
        <taxon>Eukaryota</taxon>
        <taxon>Metazoa</taxon>
        <taxon>Ecdysozoa</taxon>
        <taxon>Nematoda</taxon>
        <taxon>Chromadorea</taxon>
        <taxon>Rhabditida</taxon>
        <taxon>Rhabditina</taxon>
        <taxon>Diplogasteromorpha</taxon>
        <taxon>Diplogasteroidea</taxon>
        <taxon>Neodiplogasteridae</taxon>
        <taxon>Pristionchus</taxon>
    </lineage>
</organism>
<protein>
    <recommendedName>
        <fullName evidence="9">Plasma membrane proteolipid 3</fullName>
    </recommendedName>
</protein>
<dbReference type="InterPro" id="IPR000612">
    <property type="entry name" value="PMP3"/>
</dbReference>
<feature type="transmembrane region" description="Helical" evidence="6">
    <location>
        <begin position="7"/>
        <end position="23"/>
    </location>
</feature>
<dbReference type="EMBL" id="BTSY01000001">
    <property type="protein sequence ID" value="GMT10087.1"/>
    <property type="molecule type" value="Genomic_DNA"/>
</dbReference>
<sequence length="80" mass="9071">MDLGDFLCRCILCFIALICPPIAVMCHMGCDNTTIINLLLTLLFFIPGVIHAIFVICAYDPIDRRHGRVVVYTTNVHTRY</sequence>
<evidence type="ECO:0000313" key="8">
    <source>
        <dbReference type="Proteomes" id="UP001432322"/>
    </source>
</evidence>
<proteinExistence type="inferred from homology"/>
<dbReference type="PANTHER" id="PTHR21659:SF112">
    <property type="entry name" value="PROTEIN SNA2-RELATED"/>
    <property type="match status" value="1"/>
</dbReference>
<evidence type="ECO:0000256" key="2">
    <source>
        <dbReference type="ARBA" id="ARBA00009530"/>
    </source>
</evidence>